<organism evidence="1 2">
    <name type="scientific">Symbiobacterium thermophilum</name>
    <dbReference type="NCBI Taxonomy" id="2734"/>
    <lineage>
        <taxon>Bacteria</taxon>
        <taxon>Bacillati</taxon>
        <taxon>Bacillota</taxon>
        <taxon>Clostridia</taxon>
        <taxon>Eubacteriales</taxon>
        <taxon>Symbiobacteriaceae</taxon>
        <taxon>Symbiobacterium</taxon>
    </lineage>
</organism>
<protein>
    <submittedName>
        <fullName evidence="1">Uncharacterized protein</fullName>
    </submittedName>
</protein>
<proteinExistence type="predicted"/>
<dbReference type="AlphaFoldDB" id="A0A1Y2T5D7"/>
<reference evidence="2" key="1">
    <citation type="submission" date="2016-04" db="EMBL/GenBank/DDBJ databases">
        <authorList>
            <person name="Antunes L.P."/>
            <person name="Martins L.F."/>
            <person name="Pereira R.V."/>
            <person name="Thomas A.M."/>
            <person name="Barbosa D."/>
            <person name="Nascimento L."/>
            <person name="Silva G.M."/>
            <person name="Condomitti G.W."/>
            <person name="Digiampietri L.A."/>
            <person name="Lombardi K.C."/>
            <person name="Ramos P.L."/>
            <person name="Quaggio R.B."/>
            <person name="Oliveira J.C."/>
            <person name="Pascon R.C."/>
            <person name="Cruz J.B."/>
            <person name="Silva A.M."/>
            <person name="Setubal J.C."/>
        </authorList>
    </citation>
    <scope>NUCLEOTIDE SEQUENCE [LARGE SCALE GENOMIC DNA]</scope>
</reference>
<dbReference type="EMBL" id="LWLV01000273">
    <property type="protein sequence ID" value="OTA41702.1"/>
    <property type="molecule type" value="Genomic_DNA"/>
</dbReference>
<name>A0A1Y2T5D7_SYMTR</name>
<comment type="caution">
    <text evidence="1">The sequence shown here is derived from an EMBL/GenBank/DDBJ whole genome shotgun (WGS) entry which is preliminary data.</text>
</comment>
<gene>
    <name evidence="1" type="ORF">A6D92_04475</name>
</gene>
<evidence type="ECO:0000313" key="2">
    <source>
        <dbReference type="Proteomes" id="UP000194267"/>
    </source>
</evidence>
<evidence type="ECO:0000313" key="1">
    <source>
        <dbReference type="EMBL" id="OTA41702.1"/>
    </source>
</evidence>
<dbReference type="Proteomes" id="UP000194267">
    <property type="component" value="Unassembled WGS sequence"/>
</dbReference>
<sequence length="74" mass="7754">MGLSDRLLGATALGAVAVLALTLILVWVVPALSVLGVPGLGEMVSQSVTPPYLVEAFEWIRRLVIGGGLRLWNG</sequence>
<accession>A0A1Y2T5D7</accession>